<evidence type="ECO:0000313" key="2">
    <source>
        <dbReference type="Proteomes" id="UP000776276"/>
    </source>
</evidence>
<protein>
    <submittedName>
        <fullName evidence="1">Uncharacterized protein</fullName>
    </submittedName>
</protein>
<evidence type="ECO:0000313" key="1">
    <source>
        <dbReference type="EMBL" id="MBU3077308.1"/>
    </source>
</evidence>
<name>A0ABS6BG88_9SPHN</name>
<proteinExistence type="predicted"/>
<comment type="caution">
    <text evidence="1">The sequence shown here is derived from an EMBL/GenBank/DDBJ whole genome shotgun (WGS) entry which is preliminary data.</text>
</comment>
<dbReference type="EMBL" id="JAHKRT010000002">
    <property type="protein sequence ID" value="MBU3077308.1"/>
    <property type="molecule type" value="Genomic_DNA"/>
</dbReference>
<reference evidence="1 2" key="1">
    <citation type="submission" date="2021-06" db="EMBL/GenBank/DDBJ databases">
        <title>Sphingomonas sp. XMGL2, whole genome shotgun sequencing project.</title>
        <authorList>
            <person name="Zhao G."/>
            <person name="Shen L."/>
        </authorList>
    </citation>
    <scope>NUCLEOTIDE SEQUENCE [LARGE SCALE GENOMIC DNA]</scope>
    <source>
        <strain evidence="1 2">XMGL2</strain>
    </source>
</reference>
<organism evidence="1 2">
    <name type="scientific">Sphingomonas quercus</name>
    <dbReference type="NCBI Taxonomy" id="2842451"/>
    <lineage>
        <taxon>Bacteria</taxon>
        <taxon>Pseudomonadati</taxon>
        <taxon>Pseudomonadota</taxon>
        <taxon>Alphaproteobacteria</taxon>
        <taxon>Sphingomonadales</taxon>
        <taxon>Sphingomonadaceae</taxon>
        <taxon>Sphingomonas</taxon>
    </lineage>
</organism>
<gene>
    <name evidence="1" type="ORF">KOF26_05450</name>
</gene>
<dbReference type="RefSeq" id="WP_216321286.1">
    <property type="nucleotide sequence ID" value="NZ_JAHKRT010000002.1"/>
</dbReference>
<sequence length="90" mass="9672">MAIPIGLRSILLLESIGPEAIIDGLPADGTADVAEIRAVALLRSNRAGQASAELRAFLESGETAHGRQKPFQKWARKWAGNADFLKFDGK</sequence>
<keyword evidence="2" id="KW-1185">Reference proteome</keyword>
<dbReference type="Proteomes" id="UP000776276">
    <property type="component" value="Unassembled WGS sequence"/>
</dbReference>
<accession>A0ABS6BG88</accession>